<protein>
    <submittedName>
        <fullName evidence="6">Acyl-CoA dehydrogenase</fullName>
    </submittedName>
</protein>
<evidence type="ECO:0000256" key="5">
    <source>
        <dbReference type="ARBA" id="ARBA00023002"/>
    </source>
</evidence>
<dbReference type="Pfam" id="PF02771">
    <property type="entry name" value="Acyl-CoA_dh_N"/>
    <property type="match status" value="1"/>
</dbReference>
<dbReference type="InterPro" id="IPR009100">
    <property type="entry name" value="AcylCoA_DH/oxidase_NM_dom_sf"/>
</dbReference>
<dbReference type="OrthoDB" id="4319499at2"/>
<comment type="caution">
    <text evidence="6">The sequence shown here is derived from an EMBL/GenBank/DDBJ whole genome shotgun (WGS) entry which is preliminary data.</text>
</comment>
<evidence type="ECO:0000256" key="3">
    <source>
        <dbReference type="ARBA" id="ARBA00022630"/>
    </source>
</evidence>
<dbReference type="InterPro" id="IPR013786">
    <property type="entry name" value="AcylCoA_DH/ox_N"/>
</dbReference>
<dbReference type="InterPro" id="IPR009075">
    <property type="entry name" value="AcylCo_DH/oxidase_C"/>
</dbReference>
<evidence type="ECO:0000256" key="1">
    <source>
        <dbReference type="ARBA" id="ARBA00001974"/>
    </source>
</evidence>
<organism evidence="6 7">
    <name type="scientific">Prauserella muralis</name>
    <dbReference type="NCBI Taxonomy" id="588067"/>
    <lineage>
        <taxon>Bacteria</taxon>
        <taxon>Bacillati</taxon>
        <taxon>Actinomycetota</taxon>
        <taxon>Actinomycetes</taxon>
        <taxon>Pseudonocardiales</taxon>
        <taxon>Pseudonocardiaceae</taxon>
        <taxon>Prauserella</taxon>
    </lineage>
</organism>
<keyword evidence="3" id="KW-0285">Flavoprotein</keyword>
<dbReference type="InterPro" id="IPR037069">
    <property type="entry name" value="AcylCoA_DH/ox_N_sf"/>
</dbReference>
<dbReference type="InterPro" id="IPR046373">
    <property type="entry name" value="Acyl-CoA_Oxase/DH_mid-dom_sf"/>
</dbReference>
<proteinExistence type="inferred from homology"/>
<dbReference type="Gene3D" id="1.20.140.10">
    <property type="entry name" value="Butyryl-CoA Dehydrogenase, subunit A, domain 3"/>
    <property type="match status" value="1"/>
</dbReference>
<comment type="similarity">
    <text evidence="2">Belongs to the acyl-CoA dehydrogenase family.</text>
</comment>
<evidence type="ECO:0000256" key="4">
    <source>
        <dbReference type="ARBA" id="ARBA00022827"/>
    </source>
</evidence>
<name>A0A2V4AI08_9PSEU</name>
<evidence type="ECO:0000313" key="6">
    <source>
        <dbReference type="EMBL" id="PXY19548.1"/>
    </source>
</evidence>
<dbReference type="Gene3D" id="1.10.540.10">
    <property type="entry name" value="Acyl-CoA dehydrogenase/oxidase, N-terminal domain"/>
    <property type="match status" value="1"/>
</dbReference>
<reference evidence="6 7" key="1">
    <citation type="submission" date="2016-07" db="EMBL/GenBank/DDBJ databases">
        <title>Draft genome sequence of Prauserella muralis DSM 45305, isolated from a mould-covered wall in an indoor environment.</title>
        <authorList>
            <person name="Ruckert C."/>
            <person name="Albersmeier A."/>
            <person name="Jiang C.-L."/>
            <person name="Jiang Y."/>
            <person name="Kalinowski J."/>
            <person name="Schneider O."/>
            <person name="Winkler A."/>
            <person name="Zotchev S.B."/>
        </authorList>
    </citation>
    <scope>NUCLEOTIDE SEQUENCE [LARGE SCALE GENOMIC DNA]</scope>
    <source>
        <strain evidence="6 7">DSM 45305</strain>
    </source>
</reference>
<keyword evidence="5" id="KW-0560">Oxidoreductase</keyword>
<dbReference type="PANTHER" id="PTHR43884:SF20">
    <property type="entry name" value="ACYL-COA DEHYDROGENASE FADE28"/>
    <property type="match status" value="1"/>
</dbReference>
<dbReference type="Gene3D" id="2.40.110.10">
    <property type="entry name" value="Butyryl-CoA Dehydrogenase, subunit A, domain 2"/>
    <property type="match status" value="1"/>
</dbReference>
<gene>
    <name evidence="6" type="ORF">BAY60_33000</name>
</gene>
<dbReference type="CDD" id="cd00567">
    <property type="entry name" value="ACAD"/>
    <property type="match status" value="1"/>
</dbReference>
<evidence type="ECO:0000256" key="2">
    <source>
        <dbReference type="ARBA" id="ARBA00009347"/>
    </source>
</evidence>
<keyword evidence="7" id="KW-1185">Reference proteome</keyword>
<dbReference type="EMBL" id="MASW01000007">
    <property type="protein sequence ID" value="PXY19548.1"/>
    <property type="molecule type" value="Genomic_DNA"/>
</dbReference>
<dbReference type="AlphaFoldDB" id="A0A2V4AI08"/>
<dbReference type="RefSeq" id="WP_112285475.1">
    <property type="nucleotide sequence ID" value="NZ_MASW01000007.1"/>
</dbReference>
<evidence type="ECO:0000313" key="7">
    <source>
        <dbReference type="Proteomes" id="UP000249915"/>
    </source>
</evidence>
<dbReference type="SUPFAM" id="SSF56645">
    <property type="entry name" value="Acyl-CoA dehydrogenase NM domain-like"/>
    <property type="match status" value="1"/>
</dbReference>
<dbReference type="PANTHER" id="PTHR43884">
    <property type="entry name" value="ACYL-COA DEHYDROGENASE"/>
    <property type="match status" value="1"/>
</dbReference>
<sequence length="355" mass="36763">MDFSTTPEQGELAALTRRIATDHVTPDSLGPHGTGGFDRTLWRALARAGVLDAALPSAVGGGGFGLLEQCSILLELGRAVAPVPYLPTITMAASALAGAGTPDLLERWLVPAVRGDAVLTAAVPDTGTPCGFTAERTPAGWRVSGAQTAVPFGAFADALLIQATTSDGDVVLVVDADEPGLTVSAQQTVDHADAALVEAADVMATAELPGTAGPLRLRGTVGVCAYQLGVLERAVELTAAYARERRQFGQPIGGFQAVRHRLADAHLDVEAVRLTLWQAAWRLAAGEDAAGEVATAKYWAAEAGHRVAHAAVHVHGGVGIDVDHVLHRYFVAAKRCEFALGGATVQLRELGGLLS</sequence>
<dbReference type="GO" id="GO:0003995">
    <property type="term" value="F:acyl-CoA dehydrogenase activity"/>
    <property type="evidence" value="ECO:0007669"/>
    <property type="project" value="TreeGrafter"/>
</dbReference>
<dbReference type="Pfam" id="PF00441">
    <property type="entry name" value="Acyl-CoA_dh_1"/>
    <property type="match status" value="1"/>
</dbReference>
<comment type="cofactor">
    <cofactor evidence="1">
        <name>FAD</name>
        <dbReference type="ChEBI" id="CHEBI:57692"/>
    </cofactor>
</comment>
<keyword evidence="4" id="KW-0274">FAD</keyword>
<dbReference type="GO" id="GO:0050660">
    <property type="term" value="F:flavin adenine dinucleotide binding"/>
    <property type="evidence" value="ECO:0007669"/>
    <property type="project" value="InterPro"/>
</dbReference>
<accession>A0A2V4AI08</accession>
<dbReference type="SUPFAM" id="SSF47203">
    <property type="entry name" value="Acyl-CoA dehydrogenase C-terminal domain-like"/>
    <property type="match status" value="1"/>
</dbReference>
<dbReference type="Proteomes" id="UP000249915">
    <property type="component" value="Unassembled WGS sequence"/>
</dbReference>
<dbReference type="InterPro" id="IPR036250">
    <property type="entry name" value="AcylCo_DH-like_C"/>
</dbReference>